<proteinExistence type="predicted"/>
<dbReference type="PROSITE" id="PS51257">
    <property type="entry name" value="PROKAR_LIPOPROTEIN"/>
    <property type="match status" value="1"/>
</dbReference>
<protein>
    <recommendedName>
        <fullName evidence="3">Lipoprotein</fullName>
    </recommendedName>
</protein>
<sequence length="232" mass="27313">MGKVFIVIMFFFVFSCQKYKDADAVILNSKYENNDSMLRLNFYNNTKQAYIVLFPRMLYLESNKKNKDSETNMINESINDRYSNKNALYAFLVTPLKYKSTDDIRKVCMTMYHISPEEYNEIENLPTAFEIKSGGNIELKYQLKRAPQSEGTFKVGMIKMRDLLNDQPSYLKILNKMIEMRDNKKIKVYIDDFQIEDSIVVKKVMIINNSNTLQNIPAQISLCCFFIKKNFF</sequence>
<dbReference type="EMBL" id="UFYD01000003">
    <property type="protein sequence ID" value="STF08908.1"/>
    <property type="molecule type" value="Genomic_DNA"/>
</dbReference>
<comment type="caution">
    <text evidence="1">The sequence shown here is derived from an EMBL/GenBank/DDBJ whole genome shotgun (WGS) entry which is preliminary data.</text>
</comment>
<evidence type="ECO:0000313" key="2">
    <source>
        <dbReference type="Proteomes" id="UP000254876"/>
    </source>
</evidence>
<organism evidence="1 2">
    <name type="scientific">Elizabethkingia anophelis</name>
    <dbReference type="NCBI Taxonomy" id="1117645"/>
    <lineage>
        <taxon>Bacteria</taxon>
        <taxon>Pseudomonadati</taxon>
        <taxon>Bacteroidota</taxon>
        <taxon>Flavobacteriia</taxon>
        <taxon>Flavobacteriales</taxon>
        <taxon>Weeksellaceae</taxon>
        <taxon>Elizabethkingia</taxon>
    </lineage>
</organism>
<accession>A0A7Z7LZY1</accession>
<dbReference type="RefSeq" id="WP_115172730.1">
    <property type="nucleotide sequence ID" value="NZ_UFYD01000003.1"/>
</dbReference>
<evidence type="ECO:0000313" key="1">
    <source>
        <dbReference type="EMBL" id="STF08908.1"/>
    </source>
</evidence>
<gene>
    <name evidence="1" type="ORF">NCTC10588_04124</name>
</gene>
<evidence type="ECO:0008006" key="3">
    <source>
        <dbReference type="Google" id="ProtNLM"/>
    </source>
</evidence>
<name>A0A7Z7LZY1_9FLAO</name>
<reference evidence="1 2" key="1">
    <citation type="submission" date="2018-06" db="EMBL/GenBank/DDBJ databases">
        <authorList>
            <consortium name="Pathogen Informatics"/>
            <person name="Doyle S."/>
        </authorList>
    </citation>
    <scope>NUCLEOTIDE SEQUENCE [LARGE SCALE GENOMIC DNA]</scope>
    <source>
        <strain evidence="1 2">NCTC10588</strain>
    </source>
</reference>
<dbReference type="AlphaFoldDB" id="A0A7Z7LZY1"/>
<dbReference type="Proteomes" id="UP000254876">
    <property type="component" value="Unassembled WGS sequence"/>
</dbReference>